<organism evidence="1 2">
    <name type="scientific">Catharanthus roseus</name>
    <name type="common">Madagascar periwinkle</name>
    <name type="synonym">Vinca rosea</name>
    <dbReference type="NCBI Taxonomy" id="4058"/>
    <lineage>
        <taxon>Eukaryota</taxon>
        <taxon>Viridiplantae</taxon>
        <taxon>Streptophyta</taxon>
        <taxon>Embryophyta</taxon>
        <taxon>Tracheophyta</taxon>
        <taxon>Spermatophyta</taxon>
        <taxon>Magnoliopsida</taxon>
        <taxon>eudicotyledons</taxon>
        <taxon>Gunneridae</taxon>
        <taxon>Pentapetalae</taxon>
        <taxon>asterids</taxon>
        <taxon>lamiids</taxon>
        <taxon>Gentianales</taxon>
        <taxon>Apocynaceae</taxon>
        <taxon>Rauvolfioideae</taxon>
        <taxon>Vinceae</taxon>
        <taxon>Catharanthinae</taxon>
        <taxon>Catharanthus</taxon>
    </lineage>
</organism>
<accession>A0ACB9ZM41</accession>
<comment type="caution">
    <text evidence="1">The sequence shown here is derived from an EMBL/GenBank/DDBJ whole genome shotgun (WGS) entry which is preliminary data.</text>
</comment>
<evidence type="ECO:0000313" key="2">
    <source>
        <dbReference type="Proteomes" id="UP001060085"/>
    </source>
</evidence>
<keyword evidence="2" id="KW-1185">Reference proteome</keyword>
<gene>
    <name evidence="1" type="ORF">M9H77_34118</name>
</gene>
<reference evidence="2" key="1">
    <citation type="journal article" date="2023" name="Nat. Plants">
        <title>Single-cell RNA sequencing provides a high-resolution roadmap for understanding the multicellular compartmentation of specialized metabolism.</title>
        <authorList>
            <person name="Sun S."/>
            <person name="Shen X."/>
            <person name="Li Y."/>
            <person name="Li Y."/>
            <person name="Wang S."/>
            <person name="Li R."/>
            <person name="Zhang H."/>
            <person name="Shen G."/>
            <person name="Guo B."/>
            <person name="Wei J."/>
            <person name="Xu J."/>
            <person name="St-Pierre B."/>
            <person name="Chen S."/>
            <person name="Sun C."/>
        </authorList>
    </citation>
    <scope>NUCLEOTIDE SEQUENCE [LARGE SCALE GENOMIC DNA]</scope>
</reference>
<dbReference type="Proteomes" id="UP001060085">
    <property type="component" value="Linkage Group LG08"/>
</dbReference>
<name>A0ACB9ZM41_CATRO</name>
<protein>
    <submittedName>
        <fullName evidence="1">Uncharacterized protein</fullName>
    </submittedName>
</protein>
<sequence>MEFGFFRGLPRNLFFLDITGQVAFLIDIILQFFVAYRDSQTYRMVYKRTPIALRYLKSHFIIDFLGCMPWDIIYKAVGSKEVVRYLLFIRLSRVRKVTKSFQKMEKDIRISYMFTRIVKLIAVEVYCTHTAACIFYYLATTMPPEKEGYTWIGSLQLGDYKYTNFREIDIWKRYTTSLYFAIVTMATVGYGDIHAVNVREMIFIMIYVSFDMILGAYLIGNMTALIVKGSKTERYRDKMTDLMKYMNRNRLGRETRNQIKGHLRLQYESSYTDAAVLQDIPISIRAKISQNLYKSYIENVNLFKGCSTEFINQIVIRVHEEFFLPGEVIMEQGNAVDQLYFVCHGVLEEVGIGKDGMEETVSLLEPYSAFGIISILCNVPQPYTVRVCELCRLLRIDKQSFSNILDIYFHDGRIILTNLLEGNGPDFRMKQLESDIAFLIGKHEAELALRVNSAAFHGDLQQLKNLIRAGADPNKKDYDGRSPLHLAASRGYEDVIQFLIQEGVDVNAADNFGNTPLLEAIKTGNDRVASLLVKQGASLKIDDAGSFLCTIVAKGDSDFLRRLLLHGADPNSKDYDLRTALHIAASQGFYLMAKLLLEAGANVFSKDRWGNTPLDEGLMSGNKNMINLLEEAKSAQLSAFPADHSEETTDKVKPRKCTVFPFHPLEHKDSKRIGVVLWVPQSIEELIREASEQLNITAAASSCILSEDAGRIIDVDMISEGQKLYLMSETQ</sequence>
<dbReference type="EMBL" id="CM044708">
    <property type="protein sequence ID" value="KAI5648113.1"/>
    <property type="molecule type" value="Genomic_DNA"/>
</dbReference>
<proteinExistence type="predicted"/>
<evidence type="ECO:0000313" key="1">
    <source>
        <dbReference type="EMBL" id="KAI5648113.1"/>
    </source>
</evidence>